<dbReference type="PANTHER" id="PTHR30383:SF24">
    <property type="entry name" value="THIOESTERASE 1_PROTEASE 1_LYSOPHOSPHOLIPASE L1"/>
    <property type="match status" value="1"/>
</dbReference>
<comment type="caution">
    <text evidence="3">The sequence shown here is derived from an EMBL/GenBank/DDBJ whole genome shotgun (WGS) entry which is preliminary data.</text>
</comment>
<name>A0A318KIA7_9NEIS</name>
<dbReference type="AlphaFoldDB" id="A0A318KIA7"/>
<feature type="signal peptide" evidence="1">
    <location>
        <begin position="1"/>
        <end position="16"/>
    </location>
</feature>
<evidence type="ECO:0000256" key="1">
    <source>
        <dbReference type="SAM" id="SignalP"/>
    </source>
</evidence>
<accession>A0A318KIA7</accession>
<dbReference type="Pfam" id="PF13472">
    <property type="entry name" value="Lipase_GDSL_2"/>
    <property type="match status" value="1"/>
</dbReference>
<dbReference type="Gene3D" id="3.40.50.1110">
    <property type="entry name" value="SGNH hydrolase"/>
    <property type="match status" value="1"/>
</dbReference>
<keyword evidence="1" id="KW-0732">Signal</keyword>
<keyword evidence="4" id="KW-1185">Reference proteome</keyword>
<dbReference type="PROSITE" id="PS01098">
    <property type="entry name" value="LIPASE_GDSL_SER"/>
    <property type="match status" value="1"/>
</dbReference>
<proteinExistence type="predicted"/>
<dbReference type="GO" id="GO:0006629">
    <property type="term" value="P:lipid metabolic process"/>
    <property type="evidence" value="ECO:0007669"/>
    <property type="project" value="InterPro"/>
</dbReference>
<feature type="domain" description="SGNH hydrolase-type esterase" evidence="2">
    <location>
        <begin position="21"/>
        <end position="175"/>
    </location>
</feature>
<dbReference type="CDD" id="cd01822">
    <property type="entry name" value="Lysophospholipase_L1_like"/>
    <property type="match status" value="1"/>
</dbReference>
<dbReference type="InterPro" id="IPR051532">
    <property type="entry name" value="Ester_Hydrolysis_Enzymes"/>
</dbReference>
<dbReference type="GO" id="GO:0004622">
    <property type="term" value="F:phosphatidylcholine lysophospholipase activity"/>
    <property type="evidence" value="ECO:0007669"/>
    <property type="project" value="TreeGrafter"/>
</dbReference>
<protein>
    <submittedName>
        <fullName evidence="3">Acyl-CoA thioesterase-1</fullName>
    </submittedName>
</protein>
<reference evidence="3 4" key="1">
    <citation type="submission" date="2018-05" db="EMBL/GenBank/DDBJ databases">
        <title>Genomic Encyclopedia of Type Strains, Phase IV (KMG-IV): sequencing the most valuable type-strain genomes for metagenomic binning, comparative biology and taxonomic classification.</title>
        <authorList>
            <person name="Goeker M."/>
        </authorList>
    </citation>
    <scope>NUCLEOTIDE SEQUENCE [LARGE SCALE GENOMIC DNA]</scope>
    <source>
        <strain evidence="3 4">DSM 29661</strain>
    </source>
</reference>
<dbReference type="InterPro" id="IPR036514">
    <property type="entry name" value="SGNH_hydro_sf"/>
</dbReference>
<evidence type="ECO:0000313" key="4">
    <source>
        <dbReference type="Proteomes" id="UP000247555"/>
    </source>
</evidence>
<sequence>MILLCMAMLLSAPGWAATIMVFGDSLSAGYGLRPGEGWVDLLRQALPAHQVVNASQSGETTAGGLSRLPAALARHKPDIVILELGGNDGLRGLPPDDMRANLEQMVAMSAQSKARVLLVGMALPPNYGQAYGRAFQMVYSDLAKQRKLPFVPLLVEGFATDRTRFQADGIHPNASAQGQMRDSVLKVLRGMVKN</sequence>
<dbReference type="SUPFAM" id="SSF52266">
    <property type="entry name" value="SGNH hydrolase"/>
    <property type="match status" value="1"/>
</dbReference>
<evidence type="ECO:0000313" key="3">
    <source>
        <dbReference type="EMBL" id="PXX73666.1"/>
    </source>
</evidence>
<evidence type="ECO:0000259" key="2">
    <source>
        <dbReference type="Pfam" id="PF13472"/>
    </source>
</evidence>
<gene>
    <name evidence="3" type="ORF">DFR34_1404</name>
</gene>
<organism evidence="3 4">
    <name type="scientific">Rivihabitans pingtungensis</name>
    <dbReference type="NCBI Taxonomy" id="1054498"/>
    <lineage>
        <taxon>Bacteria</taxon>
        <taxon>Pseudomonadati</taxon>
        <taxon>Pseudomonadota</taxon>
        <taxon>Betaproteobacteria</taxon>
        <taxon>Neisseriales</taxon>
        <taxon>Aquaspirillaceae</taxon>
        <taxon>Rivihabitans</taxon>
    </lineage>
</organism>
<dbReference type="EMBL" id="QJKI01000040">
    <property type="protein sequence ID" value="PXX73666.1"/>
    <property type="molecule type" value="Genomic_DNA"/>
</dbReference>
<dbReference type="Proteomes" id="UP000247555">
    <property type="component" value="Unassembled WGS sequence"/>
</dbReference>
<dbReference type="PANTHER" id="PTHR30383">
    <property type="entry name" value="THIOESTERASE 1/PROTEASE 1/LYSOPHOSPHOLIPASE L1"/>
    <property type="match status" value="1"/>
</dbReference>
<dbReference type="InterPro" id="IPR013830">
    <property type="entry name" value="SGNH_hydro"/>
</dbReference>
<feature type="chain" id="PRO_5016259966" evidence="1">
    <location>
        <begin position="17"/>
        <end position="194"/>
    </location>
</feature>
<dbReference type="InterPro" id="IPR008265">
    <property type="entry name" value="Lipase_GDSL_AS"/>
</dbReference>